<accession>A0ABY7WTX1</accession>
<dbReference type="InterPro" id="IPR010982">
    <property type="entry name" value="Lambda_DNA-bd_dom_sf"/>
</dbReference>
<protein>
    <submittedName>
        <fullName evidence="2">Helix-turn-helix transcriptional regulator</fullName>
    </submittedName>
</protein>
<reference evidence="2 3" key="1">
    <citation type="submission" date="2023-02" db="EMBL/GenBank/DDBJ databases">
        <title>Genome sequence of Lacticaseibacillus sp. KACC 23028.</title>
        <authorList>
            <person name="Kim S."/>
            <person name="Heo J."/>
            <person name="Kwon S.-W."/>
        </authorList>
    </citation>
    <scope>NUCLEOTIDE SEQUENCE [LARGE SCALE GENOMIC DNA]</scope>
    <source>
        <strain evidence="2 3">KACC 23028</strain>
    </source>
</reference>
<evidence type="ECO:0000259" key="1">
    <source>
        <dbReference type="PROSITE" id="PS50943"/>
    </source>
</evidence>
<dbReference type="InterPro" id="IPR001387">
    <property type="entry name" value="Cro/C1-type_HTH"/>
</dbReference>
<gene>
    <name evidence="2" type="ORF">PQ472_05075</name>
</gene>
<feature type="domain" description="HTH cro/C1-type" evidence="1">
    <location>
        <begin position="5"/>
        <end position="61"/>
    </location>
</feature>
<evidence type="ECO:0000313" key="3">
    <source>
        <dbReference type="Proteomes" id="UP001220377"/>
    </source>
</evidence>
<name>A0ABY7WTX1_9LACO</name>
<dbReference type="RefSeq" id="WP_274261876.1">
    <property type="nucleotide sequence ID" value="NZ_CP117884.1"/>
</dbReference>
<dbReference type="SUPFAM" id="SSF47413">
    <property type="entry name" value="lambda repressor-like DNA-binding domains"/>
    <property type="match status" value="1"/>
</dbReference>
<dbReference type="Gene3D" id="1.10.260.40">
    <property type="entry name" value="lambda repressor-like DNA-binding domains"/>
    <property type="match status" value="1"/>
</dbReference>
<proteinExistence type="predicted"/>
<sequence length="70" mass="8125">MWNIIEKLLKQKHMSVFDLSKATGYGQSGTIYRLKNGDIKRPSFELMERIADALTVSLDEFRHVKQNAKK</sequence>
<dbReference type="Pfam" id="PF13443">
    <property type="entry name" value="HTH_26"/>
    <property type="match status" value="1"/>
</dbReference>
<dbReference type="EMBL" id="CP117884">
    <property type="protein sequence ID" value="WDF83609.1"/>
    <property type="molecule type" value="Genomic_DNA"/>
</dbReference>
<dbReference type="PROSITE" id="PS50943">
    <property type="entry name" value="HTH_CROC1"/>
    <property type="match status" value="1"/>
</dbReference>
<organism evidence="2 3">
    <name type="scientific">Lacticaseibacillus pabuli</name>
    <dbReference type="NCBI Taxonomy" id="3025672"/>
    <lineage>
        <taxon>Bacteria</taxon>
        <taxon>Bacillati</taxon>
        <taxon>Bacillota</taxon>
        <taxon>Bacilli</taxon>
        <taxon>Lactobacillales</taxon>
        <taxon>Lactobacillaceae</taxon>
        <taxon>Lacticaseibacillus</taxon>
    </lineage>
</organism>
<dbReference type="CDD" id="cd00093">
    <property type="entry name" value="HTH_XRE"/>
    <property type="match status" value="1"/>
</dbReference>
<dbReference type="Proteomes" id="UP001220377">
    <property type="component" value="Chromosome"/>
</dbReference>
<evidence type="ECO:0000313" key="2">
    <source>
        <dbReference type="EMBL" id="WDF83609.1"/>
    </source>
</evidence>
<dbReference type="SMART" id="SM00530">
    <property type="entry name" value="HTH_XRE"/>
    <property type="match status" value="1"/>
</dbReference>
<keyword evidence="3" id="KW-1185">Reference proteome</keyword>